<comment type="similarity">
    <text evidence="1">Belongs to the NAD(P)-dependent epimerase/dehydratase family.</text>
</comment>
<protein>
    <submittedName>
        <fullName evidence="3">NAD-dependent epimerase</fullName>
    </submittedName>
</protein>
<reference evidence="3 4" key="1">
    <citation type="submission" date="2017-09" db="EMBL/GenBank/DDBJ databases">
        <title>Depth-based differentiation of microbial function through sediment-hosted aquifers and enrichment of novel symbionts in the deep terrestrial subsurface.</title>
        <authorList>
            <person name="Probst A.J."/>
            <person name="Ladd B."/>
            <person name="Jarett J.K."/>
            <person name="Geller-Mcgrath D.E."/>
            <person name="Sieber C.M."/>
            <person name="Emerson J.B."/>
            <person name="Anantharaman K."/>
            <person name="Thomas B.C."/>
            <person name="Malmstrom R."/>
            <person name="Stieglmeier M."/>
            <person name="Klingl A."/>
            <person name="Woyke T."/>
            <person name="Ryan C.M."/>
            <person name="Banfield J.F."/>
        </authorList>
    </citation>
    <scope>NUCLEOTIDE SEQUENCE [LARGE SCALE GENOMIC DNA]</scope>
    <source>
        <strain evidence="3">CG22_combo_CG10-13_8_21_14_all_38_20</strain>
    </source>
</reference>
<dbReference type="Proteomes" id="UP000231246">
    <property type="component" value="Unassembled WGS sequence"/>
</dbReference>
<dbReference type="PANTHER" id="PTHR43000">
    <property type="entry name" value="DTDP-D-GLUCOSE 4,6-DEHYDRATASE-RELATED"/>
    <property type="match status" value="1"/>
</dbReference>
<sequence>MTKNHLQQFYSNKEILITGGLGFIGSNLAIALVKLGAHVTLIDSLIPDYGGNLFNIQEVKNKLNINISDVRDRPSINYLVKDKDILFNLAGTLSHIDSMTDPFTDLEVNCVSQLSILEACRLNNPLIKIVWAGTRNQYGRPTYLPVDENHPQVPTDVNGINNIAGEQYHLLYFHIYGIKTTSLRLTNCYGPRHQMKHSRQGVLNWFLRQLIDSNEIKLMGAGSQIRDINYVDDVVDAFLLSAASDNTWGQAFNLGGEAVSLEEFIKTAITVYGKGKYSCVEFSEDRKKIEVGSYIANWEKFNKYVGWKPMTTLENGIKLTLNFYEKNKNYYWD</sequence>
<dbReference type="AlphaFoldDB" id="A0A2H0BUW6"/>
<evidence type="ECO:0000313" key="4">
    <source>
        <dbReference type="Proteomes" id="UP000231246"/>
    </source>
</evidence>
<dbReference type="Gene3D" id="3.90.25.10">
    <property type="entry name" value="UDP-galactose 4-epimerase, domain 1"/>
    <property type="match status" value="1"/>
</dbReference>
<dbReference type="InterPro" id="IPR001509">
    <property type="entry name" value="Epimerase_deHydtase"/>
</dbReference>
<evidence type="ECO:0000256" key="1">
    <source>
        <dbReference type="ARBA" id="ARBA00007637"/>
    </source>
</evidence>
<feature type="domain" description="NAD-dependent epimerase/dehydratase" evidence="2">
    <location>
        <begin position="15"/>
        <end position="255"/>
    </location>
</feature>
<evidence type="ECO:0000313" key="3">
    <source>
        <dbReference type="EMBL" id="PIP61394.1"/>
    </source>
</evidence>
<proteinExistence type="inferred from homology"/>
<dbReference type="Pfam" id="PF01370">
    <property type="entry name" value="Epimerase"/>
    <property type="match status" value="1"/>
</dbReference>
<dbReference type="Gene3D" id="3.40.50.720">
    <property type="entry name" value="NAD(P)-binding Rossmann-like Domain"/>
    <property type="match status" value="1"/>
</dbReference>
<gene>
    <name evidence="3" type="ORF">COW99_04315</name>
</gene>
<dbReference type="SUPFAM" id="SSF51735">
    <property type="entry name" value="NAD(P)-binding Rossmann-fold domains"/>
    <property type="match status" value="1"/>
</dbReference>
<evidence type="ECO:0000259" key="2">
    <source>
        <dbReference type="Pfam" id="PF01370"/>
    </source>
</evidence>
<accession>A0A2H0BUW6</accession>
<dbReference type="InterPro" id="IPR036291">
    <property type="entry name" value="NAD(P)-bd_dom_sf"/>
</dbReference>
<organism evidence="3 4">
    <name type="scientific">Candidatus Roizmanbacteria bacterium CG22_combo_CG10-13_8_21_14_all_38_20</name>
    <dbReference type="NCBI Taxonomy" id="1974862"/>
    <lineage>
        <taxon>Bacteria</taxon>
        <taxon>Candidatus Roizmaniibacteriota</taxon>
    </lineage>
</organism>
<dbReference type="EMBL" id="PCTA01000027">
    <property type="protein sequence ID" value="PIP61394.1"/>
    <property type="molecule type" value="Genomic_DNA"/>
</dbReference>
<comment type="caution">
    <text evidence="3">The sequence shown here is derived from an EMBL/GenBank/DDBJ whole genome shotgun (WGS) entry which is preliminary data.</text>
</comment>
<name>A0A2H0BUW6_9BACT</name>